<dbReference type="AlphaFoldDB" id="A0A0F9KZ79"/>
<sequence length="146" mass="14483">SGPPINLIPSQGPVGVPLAAPAAAPTASSGGLLSGLGEFAKTEGGGTIIGGAIQGIGAGIGNFAQADAEVEAAKLRAEQEEAERERIAANFGTGGGGGLLTGTTFDTTLRPTPSQQFNPNTVLAKARGAMWRYNPATGQLELTPTA</sequence>
<evidence type="ECO:0000313" key="2">
    <source>
        <dbReference type="EMBL" id="KKM20875.1"/>
    </source>
</evidence>
<evidence type="ECO:0000256" key="1">
    <source>
        <dbReference type="SAM" id="MobiDB-lite"/>
    </source>
</evidence>
<dbReference type="EMBL" id="LAZR01013679">
    <property type="protein sequence ID" value="KKM20875.1"/>
    <property type="molecule type" value="Genomic_DNA"/>
</dbReference>
<organism evidence="2">
    <name type="scientific">marine sediment metagenome</name>
    <dbReference type="NCBI Taxonomy" id="412755"/>
    <lineage>
        <taxon>unclassified sequences</taxon>
        <taxon>metagenomes</taxon>
        <taxon>ecological metagenomes</taxon>
    </lineage>
</organism>
<proteinExistence type="predicted"/>
<feature type="region of interest" description="Disordered" evidence="1">
    <location>
        <begin position="88"/>
        <end position="113"/>
    </location>
</feature>
<protein>
    <submittedName>
        <fullName evidence="2">Uncharacterized protein</fullName>
    </submittedName>
</protein>
<reference evidence="2" key="1">
    <citation type="journal article" date="2015" name="Nature">
        <title>Complex archaea that bridge the gap between prokaryotes and eukaryotes.</title>
        <authorList>
            <person name="Spang A."/>
            <person name="Saw J.H."/>
            <person name="Jorgensen S.L."/>
            <person name="Zaremba-Niedzwiedzka K."/>
            <person name="Martijn J."/>
            <person name="Lind A.E."/>
            <person name="van Eijk R."/>
            <person name="Schleper C."/>
            <person name="Guy L."/>
            <person name="Ettema T.J."/>
        </authorList>
    </citation>
    <scope>NUCLEOTIDE SEQUENCE</scope>
</reference>
<name>A0A0F9KZ79_9ZZZZ</name>
<gene>
    <name evidence="2" type="ORF">LCGC14_1641130</name>
</gene>
<feature type="non-terminal residue" evidence="2">
    <location>
        <position position="1"/>
    </location>
</feature>
<comment type="caution">
    <text evidence="2">The sequence shown here is derived from an EMBL/GenBank/DDBJ whole genome shotgun (WGS) entry which is preliminary data.</text>
</comment>
<accession>A0A0F9KZ79</accession>